<dbReference type="InterPro" id="IPR036691">
    <property type="entry name" value="Endo/exonu/phosph_ase_sf"/>
</dbReference>
<organism evidence="2 3">
    <name type="scientific">Pararge aegeria aegeria</name>
    <dbReference type="NCBI Taxonomy" id="348720"/>
    <lineage>
        <taxon>Eukaryota</taxon>
        <taxon>Metazoa</taxon>
        <taxon>Ecdysozoa</taxon>
        <taxon>Arthropoda</taxon>
        <taxon>Hexapoda</taxon>
        <taxon>Insecta</taxon>
        <taxon>Pterygota</taxon>
        <taxon>Neoptera</taxon>
        <taxon>Endopterygota</taxon>
        <taxon>Lepidoptera</taxon>
        <taxon>Glossata</taxon>
        <taxon>Ditrysia</taxon>
        <taxon>Papilionoidea</taxon>
        <taxon>Nymphalidae</taxon>
        <taxon>Satyrinae</taxon>
        <taxon>Satyrini</taxon>
        <taxon>Parargina</taxon>
        <taxon>Pararge</taxon>
    </lineage>
</organism>
<keyword evidence="3" id="KW-1185">Reference proteome</keyword>
<dbReference type="SUPFAM" id="SSF56219">
    <property type="entry name" value="DNase I-like"/>
    <property type="match status" value="1"/>
</dbReference>
<protein>
    <submittedName>
        <fullName evidence="2">Jg6016 protein</fullName>
    </submittedName>
</protein>
<dbReference type="EMBL" id="CAKXAJ010024394">
    <property type="protein sequence ID" value="CAH2228625.1"/>
    <property type="molecule type" value="Genomic_DNA"/>
</dbReference>
<proteinExistence type="predicted"/>
<feature type="non-terminal residue" evidence="2">
    <location>
        <position position="363"/>
    </location>
</feature>
<dbReference type="GO" id="GO:0003824">
    <property type="term" value="F:catalytic activity"/>
    <property type="evidence" value="ECO:0007669"/>
    <property type="project" value="InterPro"/>
</dbReference>
<evidence type="ECO:0000313" key="3">
    <source>
        <dbReference type="Proteomes" id="UP000838756"/>
    </source>
</evidence>
<gene>
    <name evidence="2" type="primary">jg6016</name>
    <name evidence="2" type="ORF">PAEG_LOCUS8421</name>
</gene>
<sequence length="363" mass="42178">MDSYGGVAILTHKSLKTEANSIGRFNDGIEVVHVKFFNCKYLKNVISVYCPSSVNTSQSDWEFLFSLCPKQSIIAGDFNGQHSSWSDRIDPRGNQLFDSCLQYGFISINDNSPTRIKLVNGLLQRSSPDITFCSSDIAVKMDWKVTNENLGSDHLVIKYTFNYESPPSFIKRRNFDKADWKDYKDILRNIFENFPLKSYNVQEMYDWFYKQLHLAAEKSIPVIKYCTDPHKSFVPKHFWNQKLSKIVAERRLALKNFRRNPIPDNLTILEQKVSEARLLIKQAESKGWHEFCDSLDESLSMTEVWRKMQWVKGVRRVKKCISNEKKQELLQTLTPDFVSSIEPAFTSKNEVLESNLTIHELDN</sequence>
<accession>A0A8S4R0N4</accession>
<comment type="caution">
    <text evidence="2">The sequence shown here is derived from an EMBL/GenBank/DDBJ whole genome shotgun (WGS) entry which is preliminary data.</text>
</comment>
<dbReference type="AlphaFoldDB" id="A0A8S4R0N4"/>
<name>A0A8S4R0N4_9NEOP</name>
<evidence type="ECO:0000259" key="1">
    <source>
        <dbReference type="Pfam" id="PF14529"/>
    </source>
</evidence>
<dbReference type="Proteomes" id="UP000838756">
    <property type="component" value="Unassembled WGS sequence"/>
</dbReference>
<dbReference type="Gene3D" id="3.60.10.10">
    <property type="entry name" value="Endonuclease/exonuclease/phosphatase"/>
    <property type="match status" value="1"/>
</dbReference>
<evidence type="ECO:0000313" key="2">
    <source>
        <dbReference type="EMBL" id="CAH2228625.1"/>
    </source>
</evidence>
<dbReference type="OrthoDB" id="421040at2759"/>
<reference evidence="2" key="1">
    <citation type="submission" date="2022-03" db="EMBL/GenBank/DDBJ databases">
        <authorList>
            <person name="Lindestad O."/>
        </authorList>
    </citation>
    <scope>NUCLEOTIDE SEQUENCE</scope>
</reference>
<dbReference type="Pfam" id="PF14529">
    <property type="entry name" value="Exo_endo_phos_2"/>
    <property type="match status" value="1"/>
</dbReference>
<feature type="domain" description="Endonuclease/exonuclease/phosphatase" evidence="1">
    <location>
        <begin position="45"/>
        <end position="157"/>
    </location>
</feature>
<dbReference type="InterPro" id="IPR005135">
    <property type="entry name" value="Endo/exonuclease/phosphatase"/>
</dbReference>